<dbReference type="Proteomes" id="UP001275315">
    <property type="component" value="Unassembled WGS sequence"/>
</dbReference>
<dbReference type="EMBL" id="JAWDIQ010000002">
    <property type="protein sequence ID" value="MDY0409722.1"/>
    <property type="molecule type" value="Genomic_DNA"/>
</dbReference>
<evidence type="ECO:0000313" key="2">
    <source>
        <dbReference type="EMBL" id="MDY0409722.1"/>
    </source>
</evidence>
<sequence>MSARSRTSIGTGQAGIHQSQRESRSDSVSEHGQGSRKLSNSASTVGTTNPSKPSLECNIPSINTQGSHSSQKVQVAQRSSVQTDIDVTNEIEQSTNTAARTV</sequence>
<dbReference type="RefSeq" id="WP_320380517.1">
    <property type="nucleotide sequence ID" value="NZ_JAWDIQ010000002.1"/>
</dbReference>
<feature type="compositionally biased region" description="Polar residues" evidence="1">
    <location>
        <begin position="60"/>
        <end position="102"/>
    </location>
</feature>
<name>A0ABU5CV84_9BACI</name>
<feature type="compositionally biased region" description="Basic and acidic residues" evidence="1">
    <location>
        <begin position="19"/>
        <end position="29"/>
    </location>
</feature>
<feature type="region of interest" description="Disordered" evidence="1">
    <location>
        <begin position="1"/>
        <end position="102"/>
    </location>
</feature>
<reference evidence="2 3" key="1">
    <citation type="submission" date="2023-10" db="EMBL/GenBank/DDBJ databases">
        <title>Virgibacillus soli CC-YMP-6 genome.</title>
        <authorList>
            <person name="Miliotis G."/>
            <person name="Sengupta P."/>
            <person name="Hameed A."/>
            <person name="Chuvochina M."/>
            <person name="Mcdonagh F."/>
            <person name="Simpson A.C."/>
            <person name="Singh N.K."/>
            <person name="Rekha P.D."/>
            <person name="Raman K."/>
            <person name="Hugenholtz P."/>
            <person name="Venkateswaran K."/>
        </authorList>
    </citation>
    <scope>NUCLEOTIDE SEQUENCE [LARGE SCALE GENOMIC DNA]</scope>
    <source>
        <strain evidence="2 3">CC-YMP-6</strain>
    </source>
</reference>
<keyword evidence="3" id="KW-1185">Reference proteome</keyword>
<evidence type="ECO:0000256" key="1">
    <source>
        <dbReference type="SAM" id="MobiDB-lite"/>
    </source>
</evidence>
<proteinExistence type="predicted"/>
<comment type="caution">
    <text evidence="2">The sequence shown here is derived from an EMBL/GenBank/DDBJ whole genome shotgun (WGS) entry which is preliminary data.</text>
</comment>
<organism evidence="2 3">
    <name type="scientific">Paracerasibacillus soli</name>
    <dbReference type="NCBI Taxonomy" id="480284"/>
    <lineage>
        <taxon>Bacteria</taxon>
        <taxon>Bacillati</taxon>
        <taxon>Bacillota</taxon>
        <taxon>Bacilli</taxon>
        <taxon>Bacillales</taxon>
        <taxon>Bacillaceae</taxon>
        <taxon>Paracerasibacillus</taxon>
    </lineage>
</organism>
<feature type="compositionally biased region" description="Polar residues" evidence="1">
    <location>
        <begin position="1"/>
        <end position="11"/>
    </location>
</feature>
<gene>
    <name evidence="2" type="ORF">RWD45_15545</name>
</gene>
<accession>A0ABU5CV84</accession>
<feature type="compositionally biased region" description="Polar residues" evidence="1">
    <location>
        <begin position="30"/>
        <end position="52"/>
    </location>
</feature>
<protein>
    <submittedName>
        <fullName evidence="2">Uncharacterized protein</fullName>
    </submittedName>
</protein>
<evidence type="ECO:0000313" key="3">
    <source>
        <dbReference type="Proteomes" id="UP001275315"/>
    </source>
</evidence>